<dbReference type="Proteomes" id="UP000248039">
    <property type="component" value="Unassembled WGS sequence"/>
</dbReference>
<dbReference type="InterPro" id="IPR045851">
    <property type="entry name" value="AMP-bd_C_sf"/>
</dbReference>
<evidence type="ECO:0000256" key="4">
    <source>
        <dbReference type="SAM" id="MobiDB-lite"/>
    </source>
</evidence>
<dbReference type="GO" id="GO:0043041">
    <property type="term" value="P:amino acid activation for nonribosomal peptide biosynthetic process"/>
    <property type="evidence" value="ECO:0007669"/>
    <property type="project" value="TreeGrafter"/>
</dbReference>
<dbReference type="GO" id="GO:0005737">
    <property type="term" value="C:cytoplasm"/>
    <property type="evidence" value="ECO:0007669"/>
    <property type="project" value="TreeGrafter"/>
</dbReference>
<evidence type="ECO:0000259" key="5">
    <source>
        <dbReference type="PROSITE" id="PS50075"/>
    </source>
</evidence>
<dbReference type="Gene3D" id="3.30.300.30">
    <property type="match status" value="2"/>
</dbReference>
<dbReference type="Gene3D" id="3.30.559.10">
    <property type="entry name" value="Chloramphenicol acetyltransferase-like domain"/>
    <property type="match status" value="1"/>
</dbReference>
<comment type="caution">
    <text evidence="6">The sequence shown here is derived from an EMBL/GenBank/DDBJ whole genome shotgun (WGS) entry which is preliminary data.</text>
</comment>
<dbReference type="InterPro" id="IPR009081">
    <property type="entry name" value="PP-bd_ACP"/>
</dbReference>
<accession>A0A2V4NN54</accession>
<dbReference type="InterPro" id="IPR023213">
    <property type="entry name" value="CAT-like_dom_sf"/>
</dbReference>
<dbReference type="Pfam" id="PF13193">
    <property type="entry name" value="AMP-binding_C"/>
    <property type="match status" value="2"/>
</dbReference>
<dbReference type="PROSITE" id="PS00455">
    <property type="entry name" value="AMP_BINDING"/>
    <property type="match status" value="2"/>
</dbReference>
<dbReference type="InterPro" id="IPR001242">
    <property type="entry name" value="Condensation_dom"/>
</dbReference>
<feature type="region of interest" description="Disordered" evidence="4">
    <location>
        <begin position="135"/>
        <end position="157"/>
    </location>
</feature>
<evidence type="ECO:0000313" key="7">
    <source>
        <dbReference type="Proteomes" id="UP000248039"/>
    </source>
</evidence>
<dbReference type="GO" id="GO:0003824">
    <property type="term" value="F:catalytic activity"/>
    <property type="evidence" value="ECO:0007669"/>
    <property type="project" value="InterPro"/>
</dbReference>
<keyword evidence="3" id="KW-0597">Phosphoprotein</keyword>
<comment type="cofactor">
    <cofactor evidence="1">
        <name>pantetheine 4'-phosphate</name>
        <dbReference type="ChEBI" id="CHEBI:47942"/>
    </cofactor>
</comment>
<dbReference type="Gene3D" id="3.40.50.12780">
    <property type="entry name" value="N-terminal domain of ligase-like"/>
    <property type="match status" value="2"/>
</dbReference>
<dbReference type="SUPFAM" id="SSF52777">
    <property type="entry name" value="CoA-dependent acyltransferases"/>
    <property type="match status" value="2"/>
</dbReference>
<dbReference type="GO" id="GO:0044550">
    <property type="term" value="P:secondary metabolite biosynthetic process"/>
    <property type="evidence" value="ECO:0007669"/>
    <property type="project" value="TreeGrafter"/>
</dbReference>
<dbReference type="CDD" id="cd19531">
    <property type="entry name" value="LCL_NRPS-like"/>
    <property type="match status" value="1"/>
</dbReference>
<organism evidence="6 7">
    <name type="scientific">Streptomyces tateyamensis</name>
    <dbReference type="NCBI Taxonomy" id="565073"/>
    <lineage>
        <taxon>Bacteria</taxon>
        <taxon>Bacillati</taxon>
        <taxon>Actinomycetota</taxon>
        <taxon>Actinomycetes</taxon>
        <taxon>Kitasatosporales</taxon>
        <taxon>Streptomycetaceae</taxon>
        <taxon>Streptomyces</taxon>
    </lineage>
</organism>
<dbReference type="InterPro" id="IPR025110">
    <property type="entry name" value="AMP-bd_C"/>
</dbReference>
<dbReference type="GO" id="GO:0031177">
    <property type="term" value="F:phosphopantetheine binding"/>
    <property type="evidence" value="ECO:0007669"/>
    <property type="project" value="InterPro"/>
</dbReference>
<dbReference type="SUPFAM" id="SSF47336">
    <property type="entry name" value="ACP-like"/>
    <property type="match status" value="2"/>
</dbReference>
<evidence type="ECO:0000313" key="6">
    <source>
        <dbReference type="EMBL" id="PYC87630.1"/>
    </source>
</evidence>
<dbReference type="PANTHER" id="PTHR45527">
    <property type="entry name" value="NONRIBOSOMAL PEPTIDE SYNTHETASE"/>
    <property type="match status" value="1"/>
</dbReference>
<dbReference type="InterPro" id="IPR020806">
    <property type="entry name" value="PKS_PP-bd"/>
</dbReference>
<feature type="domain" description="Carrier" evidence="5">
    <location>
        <begin position="1623"/>
        <end position="1697"/>
    </location>
</feature>
<dbReference type="SMART" id="SM00823">
    <property type="entry name" value="PKS_PP"/>
    <property type="match status" value="2"/>
</dbReference>
<dbReference type="OrthoDB" id="2472181at2"/>
<feature type="region of interest" description="Disordered" evidence="4">
    <location>
        <begin position="1"/>
        <end position="20"/>
    </location>
</feature>
<dbReference type="PROSITE" id="PS00012">
    <property type="entry name" value="PHOSPHOPANTETHEINE"/>
    <property type="match status" value="1"/>
</dbReference>
<dbReference type="Pfam" id="PF00550">
    <property type="entry name" value="PP-binding"/>
    <property type="match status" value="2"/>
</dbReference>
<dbReference type="InterPro" id="IPR000873">
    <property type="entry name" value="AMP-dep_synth/lig_dom"/>
</dbReference>
<dbReference type="Gene3D" id="3.40.50.1820">
    <property type="entry name" value="alpha/beta hydrolase"/>
    <property type="match status" value="1"/>
</dbReference>
<dbReference type="Pfam" id="PF00501">
    <property type="entry name" value="AMP-binding"/>
    <property type="match status" value="2"/>
</dbReference>
<dbReference type="GO" id="GO:0017000">
    <property type="term" value="P:antibiotic biosynthetic process"/>
    <property type="evidence" value="ECO:0007669"/>
    <property type="project" value="UniProtKB-ARBA"/>
</dbReference>
<dbReference type="FunFam" id="2.30.38.10:FF:000001">
    <property type="entry name" value="Non-ribosomal peptide synthetase PvdI"/>
    <property type="match status" value="1"/>
</dbReference>
<feature type="region of interest" description="Disordered" evidence="4">
    <location>
        <begin position="1601"/>
        <end position="1625"/>
    </location>
</feature>
<dbReference type="SUPFAM" id="SSF56801">
    <property type="entry name" value="Acetyl-CoA synthetase-like"/>
    <property type="match status" value="2"/>
</dbReference>
<dbReference type="InterPro" id="IPR042099">
    <property type="entry name" value="ANL_N_sf"/>
</dbReference>
<dbReference type="Pfam" id="PF00668">
    <property type="entry name" value="Condensation"/>
    <property type="match status" value="1"/>
</dbReference>
<dbReference type="Gene3D" id="1.10.1200.10">
    <property type="entry name" value="ACP-like"/>
    <property type="match status" value="1"/>
</dbReference>
<dbReference type="CDD" id="cd05930">
    <property type="entry name" value="A_NRPS"/>
    <property type="match status" value="1"/>
</dbReference>
<dbReference type="InterPro" id="IPR006162">
    <property type="entry name" value="Ppantetheine_attach_site"/>
</dbReference>
<dbReference type="PANTHER" id="PTHR45527:SF1">
    <property type="entry name" value="FATTY ACID SYNTHASE"/>
    <property type="match status" value="1"/>
</dbReference>
<dbReference type="InterPro" id="IPR036736">
    <property type="entry name" value="ACP-like_sf"/>
</dbReference>
<keyword evidence="7" id="KW-1185">Reference proteome</keyword>
<dbReference type="NCBIfam" id="TIGR01733">
    <property type="entry name" value="AA-adenyl-dom"/>
    <property type="match status" value="2"/>
</dbReference>
<dbReference type="InterPro" id="IPR020845">
    <property type="entry name" value="AMP-binding_CS"/>
</dbReference>
<feature type="region of interest" description="Disordered" evidence="4">
    <location>
        <begin position="604"/>
        <end position="648"/>
    </location>
</feature>
<reference evidence="6 7" key="1">
    <citation type="submission" date="2018-03" db="EMBL/GenBank/DDBJ databases">
        <title>Bioinformatic expansion and discovery of thiopeptide antibiotics.</title>
        <authorList>
            <person name="Schwalen C.J."/>
            <person name="Hudson G.A."/>
            <person name="Mitchell D.A."/>
        </authorList>
    </citation>
    <scope>NUCLEOTIDE SEQUENCE [LARGE SCALE GENOMIC DNA]</scope>
    <source>
        <strain evidence="6 7">ATCC 21389</strain>
    </source>
</reference>
<name>A0A2V4NN54_9ACTN</name>
<feature type="domain" description="Carrier" evidence="5">
    <location>
        <begin position="518"/>
        <end position="592"/>
    </location>
</feature>
<dbReference type="EMBL" id="PYBW01000012">
    <property type="protein sequence ID" value="PYC87630.1"/>
    <property type="molecule type" value="Genomic_DNA"/>
</dbReference>
<gene>
    <name evidence="6" type="ORF">C7C46_03680</name>
</gene>
<proteinExistence type="predicted"/>
<keyword evidence="2" id="KW-0596">Phosphopantetheine</keyword>
<dbReference type="PROSITE" id="PS50075">
    <property type="entry name" value="CARRIER"/>
    <property type="match status" value="2"/>
</dbReference>
<evidence type="ECO:0000256" key="3">
    <source>
        <dbReference type="ARBA" id="ARBA00022553"/>
    </source>
</evidence>
<dbReference type="InterPro" id="IPR010071">
    <property type="entry name" value="AA_adenyl_dom"/>
</dbReference>
<evidence type="ECO:0000256" key="1">
    <source>
        <dbReference type="ARBA" id="ARBA00001957"/>
    </source>
</evidence>
<dbReference type="InterPro" id="IPR029058">
    <property type="entry name" value="AB_hydrolase_fold"/>
</dbReference>
<sequence length="1702" mass="177642">MGSVGGGCEPSCPQPGEGRAVPTVPELVAARAAADPHRPALVQGERELTYGDLLDWADTVAAELRAGGVSAGSRVAVLCERSIEYAVAALGVLRAGACYLPVDPAYPAERRELMLGDAEVARVLDAAAVTAARTAAPARRPEAAPPSAPTLAAQPAPSALPAPAADDLAYVVYTSGSTGRPKGVAVEHASLLNLVTWVHTAFAPGPGDRAPLLSAVGFDASVLELWPYLTAGATVVVATEHDRSSPARLRDFLVDSGVTLAFAPTPLAEALTALPWPATTALRTLLTGGDRLTARPPRGLPFTLVDNYGPAESTVIALSAPVPPGDGPPTIGRPLPGITAVVRDAAGAGVADGEVGELYLGGAGLARGYLGRPELTAERFTAAPTAGRLYRTGDLVRRRPDGEFEFVGRADDQVQIRGFRVEPGELEAALGALPGVRAAAVVAGPDATGEPCLRAFYVPAPDGPAPDAVRRALATRLPAHLLPAAVQALDALPLTGHGKTDRSALLARSAGERVPGAPPRTPTEALLVDVWSQVFGFRVGVDEPFDELGGHSLRAMRILARIAERCGVEPAPADVLGGRTVAELARTVDELARAVDELARAVEELTPTADGPARNDDGDAPTADGPARNDDGDAPTADGPARNDDGHAPLASAQARYWFIDQFAPDPAISNVSIGLTVTADPRPTEAPAGAPAVDERALAESIAELVRRHPALRTAYVQTPQGPRARVLPWTGTTAELVETLDLRGAPGTAAVRFAQQAARPFDLTRPPLLRAVLARTAEACWEIGLTIHHIAVDGRSVEILLADLAEVYPALAAHRAPAERPAGPDPAAVARWEQSRLDRHPDLLEYWTRALDGAPPLLDLTPGETRPPQPSFRGATVGRRLPTGLRGTLDRTARRLGATPYMVLLAGLLTVLHRYTGQRDLVVGTPVGDRPQAAFESTVGCFVNTLPLRVDLAGDPGFAELVDRVRAVTTEAYAYRALPFERLVEKLAPTGRRAHHPLFQVMLVLQQIEATELRLPGATVRFDGELPADRARFDLTVVLDRDRLAVEYATDLFDAAFAERLADHLVRVLTAAGADPAIGLDRIELLSDAEREQVLAFGRGAPARRPGPVHDRIAGPPGRPAVVCEDESLDYAELDAAVNGLARVLVGYGLPPGTPVAVCLPRSVRSVVAMIAVHRAGGVYVPMDPAFPDERLRQLLADAAPPLAVCTGGPGGTADRLRALAAGPLTAVDARQPDAGTPPTVRLGEDDVADIMFTSGSTGRPKGVLLTHGGLANLVAAKVELFDVRPDSTVLQFVAFGFSVSISDVYMTLTTGATLVVRGDAELAGEDLAELIRRHAVTNLVLPASVLAAVPDTDLPSVRAITVGGEACSAALVDRWAPGRHFVNAYGPTEATTATAVGVCAPGGGRPTVGRPIPGALVYLLDERGRPVPIGVPGELYVGGAGVGRGYLGRPGLTAERFLPDPFAGGRMYRTGDLARWLPDGAIALLGRNDDQVNVRGARLEIGDVEAALRAHPAVADAAAAVQRHPVAGERLVGYLVPKADTPTADTPSADTPDGPAALPAAGPLTVPAVRAFLADRLPGHAVPTAFLLLPALPRTSTGKLDRRALPDPGDLPGQPGGRRAPSGPIEEILVEIWTEVLGAEPGVDDDFFAIGGQSLLAAAVAARIRDRFEIPFPVRVLFDEPTIAALAGAVEKAIVEDLG</sequence>
<feature type="region of interest" description="Disordered" evidence="4">
    <location>
        <begin position="860"/>
        <end position="880"/>
    </location>
</feature>
<dbReference type="GO" id="GO:0008610">
    <property type="term" value="P:lipid biosynthetic process"/>
    <property type="evidence" value="ECO:0007669"/>
    <property type="project" value="UniProtKB-ARBA"/>
</dbReference>
<evidence type="ECO:0000256" key="2">
    <source>
        <dbReference type="ARBA" id="ARBA00022450"/>
    </source>
</evidence>
<dbReference type="Gene3D" id="3.30.559.30">
    <property type="entry name" value="Nonribosomal peptide synthetase, condensation domain"/>
    <property type="match status" value="1"/>
</dbReference>
<protein>
    <submittedName>
        <fullName evidence="6">Non-ribosomal peptide synthetase</fullName>
    </submittedName>
</protein>